<dbReference type="AlphaFoldDB" id="A0A6J4T9H0"/>
<feature type="region of interest" description="Disordered" evidence="1">
    <location>
        <begin position="226"/>
        <end position="245"/>
    </location>
</feature>
<reference evidence="2" key="1">
    <citation type="submission" date="2020-02" db="EMBL/GenBank/DDBJ databases">
        <authorList>
            <person name="Meier V. D."/>
        </authorList>
    </citation>
    <scope>NUCLEOTIDE SEQUENCE</scope>
    <source>
        <strain evidence="2">AVDCRST_MAG13</strain>
    </source>
</reference>
<name>A0A6J4T9H0_9ACTN</name>
<feature type="compositionally biased region" description="Basic and acidic residues" evidence="1">
    <location>
        <begin position="235"/>
        <end position="245"/>
    </location>
</feature>
<gene>
    <name evidence="2" type="ORF">AVDCRST_MAG13-3123</name>
</gene>
<evidence type="ECO:0000256" key="1">
    <source>
        <dbReference type="SAM" id="MobiDB-lite"/>
    </source>
</evidence>
<organism evidence="2">
    <name type="scientific">uncultured Solirubrobacteraceae bacterium</name>
    <dbReference type="NCBI Taxonomy" id="1162706"/>
    <lineage>
        <taxon>Bacteria</taxon>
        <taxon>Bacillati</taxon>
        <taxon>Actinomycetota</taxon>
        <taxon>Thermoleophilia</taxon>
        <taxon>Solirubrobacterales</taxon>
        <taxon>Solirubrobacteraceae</taxon>
        <taxon>environmental samples</taxon>
    </lineage>
</organism>
<feature type="non-terminal residue" evidence="2">
    <location>
        <position position="1"/>
    </location>
</feature>
<feature type="region of interest" description="Disordered" evidence="1">
    <location>
        <begin position="75"/>
        <end position="196"/>
    </location>
</feature>
<feature type="compositionally biased region" description="Basic residues" evidence="1">
    <location>
        <begin position="1"/>
        <end position="10"/>
    </location>
</feature>
<protein>
    <submittedName>
        <fullName evidence="2">Predicted L-lactate dehydrogenase, Fe-S oxidoreductase subunit YkgE</fullName>
    </submittedName>
</protein>
<feature type="compositionally biased region" description="Basic and acidic residues" evidence="1">
    <location>
        <begin position="11"/>
        <end position="20"/>
    </location>
</feature>
<feature type="compositionally biased region" description="Basic and acidic residues" evidence="1">
    <location>
        <begin position="170"/>
        <end position="190"/>
    </location>
</feature>
<evidence type="ECO:0000313" key="2">
    <source>
        <dbReference type="EMBL" id="CAA9516783.1"/>
    </source>
</evidence>
<sequence>AGRPLHHLRERHAVPTDRARHGGAARAPGLHGGVPARADVLRAAARQLGLSRPGGAARPAVRARVRGPGLRRDRVPVGIVRGDGPRPVPDACGDVGGSRARRRGGAGGPAGVGALALPRREAGRGGRRRVLPASRDLPPDMPLPPPGARGGGAAAAPAPRPRAGARRAARRDDVLRVRRDVRGEEPRDVGGDAGRQARLRAAHGRGGLRGAGQLVPAAHRRRAVALAGGGAARAPGRDPREHGGV</sequence>
<feature type="non-terminal residue" evidence="2">
    <location>
        <position position="245"/>
    </location>
</feature>
<proteinExistence type="predicted"/>
<feature type="region of interest" description="Disordered" evidence="1">
    <location>
        <begin position="1"/>
        <end position="33"/>
    </location>
</feature>
<dbReference type="EMBL" id="CADCVO010000504">
    <property type="protein sequence ID" value="CAA9516783.1"/>
    <property type="molecule type" value="Genomic_DNA"/>
</dbReference>
<accession>A0A6J4T9H0</accession>